<dbReference type="EMBL" id="CABWLH010000008">
    <property type="protein sequence ID" value="VXB09727.1"/>
    <property type="molecule type" value="Genomic_DNA"/>
</dbReference>
<name>A0A653MYL2_BACAB</name>
<organism evidence="1 2">
    <name type="scientific">Bacillus altitudinis</name>
    <dbReference type="NCBI Taxonomy" id="293387"/>
    <lineage>
        <taxon>Bacteria</taxon>
        <taxon>Bacillati</taxon>
        <taxon>Bacillota</taxon>
        <taxon>Bacilli</taxon>
        <taxon>Bacillales</taxon>
        <taxon>Bacillaceae</taxon>
        <taxon>Bacillus</taxon>
    </lineage>
</organism>
<dbReference type="Proteomes" id="UP000433089">
    <property type="component" value="Unassembled WGS sequence"/>
</dbReference>
<evidence type="ECO:0008006" key="3">
    <source>
        <dbReference type="Google" id="ProtNLM"/>
    </source>
</evidence>
<protein>
    <recommendedName>
        <fullName evidence="3">DUF4901 domain-containing protein</fullName>
    </recommendedName>
</protein>
<dbReference type="AlphaFoldDB" id="A0A653MYL2"/>
<proteinExistence type="predicted"/>
<sequence length="424" mass="49210">MNETLQHLIDDTRKKFGLDDYRLKNYEYYRNVNMFNETIYKLCMEWFPPHETAPMDEDLNPDGTAVIEVNLNTGKVESAVFVMGKTYAKEGVCFDSGQNDAIKWIEQETGLIYGEHFHLHKEEKGELIFEEKIAGVPVTPSGMIDVKWDEHGQLIYFVLHGPFVSIKKHRAEKYTLLIEKIESLALQQVQRIEWPSFDQNKIRPIYALEEVYVKNDGTGILPFEGTIQEHQCLNINQIIKWDEPITEPFVRKELNIQEDISDDQAFSIEPSPDTMPITEEEKDKCLKAVQNLLSQEYPNDTGKWVCISLHRDHYIHATVKANRQERSLLTDKILIFIDALTFEAVNYIDRKEMFKECGMLDELQLPGKITMTKQEAFEKLKDRLELTPIYVYDFTEKQYVLCGKLDCHDGVDAVSGEVIPLQDI</sequence>
<dbReference type="RefSeq" id="WP_159159468.1">
    <property type="nucleotide sequence ID" value="NZ_LR732831.1"/>
</dbReference>
<gene>
    <name evidence="1" type="ORF">BACI348_30231</name>
</gene>
<evidence type="ECO:0000313" key="2">
    <source>
        <dbReference type="Proteomes" id="UP000433089"/>
    </source>
</evidence>
<reference evidence="1 2" key="1">
    <citation type="submission" date="2019-10" db="EMBL/GenBank/DDBJ databases">
        <authorList>
            <person name="Karimi E."/>
        </authorList>
    </citation>
    <scope>NUCLEOTIDE SEQUENCE [LARGE SCALE GENOMIC DNA]</scope>
    <source>
        <strain evidence="1">Bacillus sp. 348</strain>
    </source>
</reference>
<evidence type="ECO:0000313" key="1">
    <source>
        <dbReference type="EMBL" id="VXB09727.1"/>
    </source>
</evidence>
<accession>A0A653MYL2</accession>